<dbReference type="Proteomes" id="UP001596106">
    <property type="component" value="Unassembled WGS sequence"/>
</dbReference>
<organism evidence="2 3">
    <name type="scientific">Larkinella bovis</name>
    <dbReference type="NCBI Taxonomy" id="683041"/>
    <lineage>
        <taxon>Bacteria</taxon>
        <taxon>Pseudomonadati</taxon>
        <taxon>Bacteroidota</taxon>
        <taxon>Cytophagia</taxon>
        <taxon>Cytophagales</taxon>
        <taxon>Spirosomataceae</taxon>
        <taxon>Larkinella</taxon>
    </lineage>
</organism>
<feature type="domain" description="Transposase IS200-like" evidence="1">
    <location>
        <begin position="5"/>
        <end position="119"/>
    </location>
</feature>
<evidence type="ECO:0000313" key="2">
    <source>
        <dbReference type="EMBL" id="MFC5412493.1"/>
    </source>
</evidence>
<protein>
    <submittedName>
        <fullName evidence="2">IS200/IS605 family transposase</fullName>
    </submittedName>
</protein>
<proteinExistence type="predicted"/>
<dbReference type="NCBIfam" id="NF033573">
    <property type="entry name" value="transpos_IS200"/>
    <property type="match status" value="1"/>
</dbReference>
<dbReference type="Gene3D" id="3.30.70.1290">
    <property type="entry name" value="Transposase IS200-like"/>
    <property type="match status" value="1"/>
</dbReference>
<dbReference type="PANTHER" id="PTHR33360:SF2">
    <property type="entry name" value="TRANSPOSASE FOR INSERTION SEQUENCE ELEMENT IS200"/>
    <property type="match status" value="1"/>
</dbReference>
<sequence>MSHSKTKTWIHAVFSTKNRQPLIRKTVRRAIHQLIRQQLIDQSCYLDSLNSVDDHVHLLFLLNPQRLVAEVVKHVKGSSSHEINRQNLIPEQFVWQTGYGAFSGSESQVERVRQYIAHQEEHHQKLTFAEEYHQFLNFHGLSGEENGEVGNR</sequence>
<dbReference type="SUPFAM" id="SSF143422">
    <property type="entry name" value="Transposase IS200-like"/>
    <property type="match status" value="1"/>
</dbReference>
<accession>A0ABW0IIA1</accession>
<comment type="caution">
    <text evidence="2">The sequence shown here is derived from an EMBL/GenBank/DDBJ whole genome shotgun (WGS) entry which is preliminary data.</text>
</comment>
<dbReference type="Pfam" id="PF01797">
    <property type="entry name" value="Y1_Tnp"/>
    <property type="match status" value="1"/>
</dbReference>
<gene>
    <name evidence="2" type="primary">tnpA</name>
    <name evidence="2" type="ORF">ACFPMF_24425</name>
</gene>
<dbReference type="InterPro" id="IPR002686">
    <property type="entry name" value="Transposase_17"/>
</dbReference>
<evidence type="ECO:0000259" key="1">
    <source>
        <dbReference type="SMART" id="SM01321"/>
    </source>
</evidence>
<dbReference type="InterPro" id="IPR036515">
    <property type="entry name" value="Transposase_17_sf"/>
</dbReference>
<name>A0ABW0IIA1_9BACT</name>
<dbReference type="RefSeq" id="WP_379850055.1">
    <property type="nucleotide sequence ID" value="NZ_JBHSMA010000013.1"/>
</dbReference>
<dbReference type="PANTHER" id="PTHR33360">
    <property type="entry name" value="TRANSPOSASE FOR INSERTION SEQUENCE ELEMENT IS200"/>
    <property type="match status" value="1"/>
</dbReference>
<evidence type="ECO:0000313" key="3">
    <source>
        <dbReference type="Proteomes" id="UP001596106"/>
    </source>
</evidence>
<dbReference type="EMBL" id="JBHSMA010000013">
    <property type="protein sequence ID" value="MFC5412493.1"/>
    <property type="molecule type" value="Genomic_DNA"/>
</dbReference>
<keyword evidence="3" id="KW-1185">Reference proteome</keyword>
<reference evidence="3" key="1">
    <citation type="journal article" date="2019" name="Int. J. Syst. Evol. Microbiol.">
        <title>The Global Catalogue of Microorganisms (GCM) 10K type strain sequencing project: providing services to taxonomists for standard genome sequencing and annotation.</title>
        <authorList>
            <consortium name="The Broad Institute Genomics Platform"/>
            <consortium name="The Broad Institute Genome Sequencing Center for Infectious Disease"/>
            <person name="Wu L."/>
            <person name="Ma J."/>
        </authorList>
    </citation>
    <scope>NUCLEOTIDE SEQUENCE [LARGE SCALE GENOMIC DNA]</scope>
    <source>
        <strain evidence="3">CCUG 55250</strain>
    </source>
</reference>
<dbReference type="SMART" id="SM01321">
    <property type="entry name" value="Y1_Tnp"/>
    <property type="match status" value="1"/>
</dbReference>